<dbReference type="RefSeq" id="WP_036381612.1">
    <property type="nucleotide sequence ID" value="NZ_JALU01000024.1"/>
</dbReference>
<keyword evidence="2" id="KW-0812">Transmembrane</keyword>
<keyword evidence="2" id="KW-0472">Membrane</keyword>
<organism evidence="3 4">
    <name type="scientific">Mogibacterium timidum ATCC 33093</name>
    <dbReference type="NCBI Taxonomy" id="1401079"/>
    <lineage>
        <taxon>Bacteria</taxon>
        <taxon>Bacillati</taxon>
        <taxon>Bacillota</taxon>
        <taxon>Clostridia</taxon>
        <taxon>Peptostreptococcales</taxon>
        <taxon>Anaerovoracaceae</taxon>
        <taxon>Mogibacterium</taxon>
    </lineage>
</organism>
<proteinExistence type="predicted"/>
<accession>X8IQ49</accession>
<evidence type="ECO:0000256" key="2">
    <source>
        <dbReference type="SAM" id="Phobius"/>
    </source>
</evidence>
<feature type="coiled-coil region" evidence="1">
    <location>
        <begin position="160"/>
        <end position="201"/>
    </location>
</feature>
<gene>
    <name evidence="3" type="ORF">HMPREF0581_0663</name>
</gene>
<keyword evidence="2" id="KW-1133">Transmembrane helix</keyword>
<evidence type="ECO:0000256" key="1">
    <source>
        <dbReference type="SAM" id="Coils"/>
    </source>
</evidence>
<reference evidence="3 4" key="1">
    <citation type="submission" date="2014-01" db="EMBL/GenBank/DDBJ databases">
        <authorList>
            <person name="Durkin A.S."/>
            <person name="McCorrison J."/>
            <person name="Torralba M."/>
            <person name="Gillis M."/>
            <person name="Haft D.H."/>
            <person name="Methe B."/>
            <person name="Sutton G."/>
            <person name="Nelson K.E."/>
        </authorList>
    </citation>
    <scope>NUCLEOTIDE SEQUENCE [LARGE SCALE GENOMIC DNA]</scope>
    <source>
        <strain evidence="3 4">ATCC 33093</strain>
    </source>
</reference>
<feature type="transmembrane region" description="Helical" evidence="2">
    <location>
        <begin position="37"/>
        <end position="60"/>
    </location>
</feature>
<name>X8IQ49_9FIRM</name>
<evidence type="ECO:0000313" key="3">
    <source>
        <dbReference type="EMBL" id="EUC51757.1"/>
    </source>
</evidence>
<dbReference type="AlphaFoldDB" id="X8IQ49"/>
<comment type="caution">
    <text evidence="3">The sequence shown here is derived from an EMBL/GenBank/DDBJ whole genome shotgun (WGS) entry which is preliminary data.</text>
</comment>
<sequence>MKYSNENCILDSVLVTAPVIIGAVIGEYIIYKDGGYMNTSIVVALIGVAGAVIGNIFILLRDRNAISRIDSKSSEIEPVTKTIKEKTDKISDYTVEKIYPDMKSMHVNQEKVAKLVGDIHEDVRYRQRLNKEYAGSLSKDIMVTGIEDVYSENANLVDRVRELESFNNNLKVQLEIKEEEIRKLKKYNIKLENSMNKYREKDHDVEI</sequence>
<dbReference type="Proteomes" id="UP000022645">
    <property type="component" value="Unassembled WGS sequence"/>
</dbReference>
<protein>
    <submittedName>
        <fullName evidence="3">Uncharacterized protein</fullName>
    </submittedName>
</protein>
<keyword evidence="1" id="KW-0175">Coiled coil</keyword>
<evidence type="ECO:0000313" key="4">
    <source>
        <dbReference type="Proteomes" id="UP000022645"/>
    </source>
</evidence>
<feature type="transmembrane region" description="Helical" evidence="2">
    <location>
        <begin position="12"/>
        <end position="31"/>
    </location>
</feature>
<dbReference type="EMBL" id="JALU01000024">
    <property type="protein sequence ID" value="EUC51757.1"/>
    <property type="molecule type" value="Genomic_DNA"/>
</dbReference>